<dbReference type="Pfam" id="PF13640">
    <property type="entry name" value="2OG-FeII_Oxy_3"/>
    <property type="match status" value="1"/>
</dbReference>
<keyword evidence="3" id="KW-1185">Reference proteome</keyword>
<dbReference type="RefSeq" id="WP_205312790.1">
    <property type="nucleotide sequence ID" value="NZ_JAERPS020000005.1"/>
</dbReference>
<protein>
    <submittedName>
        <fullName evidence="2">2OG-Fe(II) oxygenase</fullName>
    </submittedName>
</protein>
<dbReference type="Gene3D" id="2.60.120.620">
    <property type="entry name" value="q2cbj1_9rhob like domain"/>
    <property type="match status" value="1"/>
</dbReference>
<dbReference type="PANTHER" id="PTHR12117:SF0">
    <property type="entry name" value="PROLYL 3-HYDROXYLASE OGFOD1"/>
    <property type="match status" value="1"/>
</dbReference>
<gene>
    <name evidence="2" type="ORF">I4W93_013850</name>
</gene>
<dbReference type="InterPro" id="IPR044862">
    <property type="entry name" value="Pro_4_hyd_alph_FE2OG_OXY"/>
</dbReference>
<dbReference type="PANTHER" id="PTHR12117">
    <property type="entry name" value="HISTONE ACETYLTRANSFERASE COMPLEX"/>
    <property type="match status" value="1"/>
</dbReference>
<comment type="caution">
    <text evidence="2">The sequence shown here is derived from an EMBL/GenBank/DDBJ whole genome shotgun (WGS) entry which is preliminary data.</text>
</comment>
<organism evidence="2 3">
    <name type="scientific">Rheinheimera maricola</name>
    <dbReference type="NCBI Taxonomy" id="2793282"/>
    <lineage>
        <taxon>Bacteria</taxon>
        <taxon>Pseudomonadati</taxon>
        <taxon>Pseudomonadota</taxon>
        <taxon>Gammaproteobacteria</taxon>
        <taxon>Chromatiales</taxon>
        <taxon>Chromatiaceae</taxon>
        <taxon>Rheinheimera</taxon>
    </lineage>
</organism>
<sequence length="231" mass="26937">MWLNEQHVTDAALRTYRKALLRACPNHLVIDNLFANDKLEQVMRILQRDTDWQAQQHSYSALYVDETTWQKTRNSQRFVQRDVWQRPAFDATHPAANVAAEFLSFLRSDQFMALLSGIFNVSLTDINVAKPDINTNFFRLKATDFVNQHADDSPGREVCMLLYLNKDWQSDNGGELMFMGKDNNHITIAPLYNRCVLFNPSSEGAEHWVKALTTDNRQHCRYNVTSWYWSE</sequence>
<evidence type="ECO:0000313" key="3">
    <source>
        <dbReference type="Proteomes" id="UP000663814"/>
    </source>
</evidence>
<dbReference type="EMBL" id="JAERPS020000005">
    <property type="protein sequence ID" value="MBZ9612681.1"/>
    <property type="molecule type" value="Genomic_DNA"/>
</dbReference>
<reference evidence="2 3" key="1">
    <citation type="submission" date="2021-08" db="EMBL/GenBank/DDBJ databases">
        <title>Rheinheimera aquimaris sp. nov., isolated from seawater of the East Sea in Korea.</title>
        <authorList>
            <person name="Kim K.H."/>
            <person name="Wenting R."/>
            <person name="Kim K.R."/>
            <person name="Jeon C.O."/>
        </authorList>
    </citation>
    <scope>NUCLEOTIDE SEQUENCE [LARGE SCALE GENOMIC DNA]</scope>
    <source>
        <strain evidence="2 3">MA-13</strain>
    </source>
</reference>
<name>A0ABS7XBF3_9GAMM</name>
<dbReference type="InterPro" id="IPR051842">
    <property type="entry name" value="uS12_prolyl_hydroxylase"/>
</dbReference>
<evidence type="ECO:0000313" key="2">
    <source>
        <dbReference type="EMBL" id="MBZ9612681.1"/>
    </source>
</evidence>
<accession>A0ABS7XBF3</accession>
<proteinExistence type="predicted"/>
<feature type="domain" description="Prolyl 4-hydroxylase alpha subunit Fe(2+) 2OG dioxygenase" evidence="1">
    <location>
        <begin position="141"/>
        <end position="229"/>
    </location>
</feature>
<evidence type="ECO:0000259" key="1">
    <source>
        <dbReference type="Pfam" id="PF13640"/>
    </source>
</evidence>
<dbReference type="Proteomes" id="UP000663814">
    <property type="component" value="Unassembled WGS sequence"/>
</dbReference>